<proteinExistence type="predicted"/>
<dbReference type="CDD" id="cd14744">
    <property type="entry name" value="PAAR_CT_2"/>
    <property type="match status" value="1"/>
</dbReference>
<dbReference type="RefSeq" id="WP_098153785.1">
    <property type="nucleotide sequence ID" value="NZ_CADEQH010000019.1"/>
</dbReference>
<accession>A0A2A7S189</accession>
<evidence type="ECO:0000313" key="2">
    <source>
        <dbReference type="Proteomes" id="UP000220629"/>
    </source>
</evidence>
<evidence type="ECO:0008006" key="3">
    <source>
        <dbReference type="Google" id="ProtNLM"/>
    </source>
</evidence>
<reference evidence="2" key="1">
    <citation type="submission" date="2017-09" db="EMBL/GenBank/DDBJ databases">
        <title>FDA dAtabase for Regulatory Grade micrObial Sequences (FDA-ARGOS): Supporting development and validation of Infectious Disease Dx tests.</title>
        <authorList>
            <person name="Minogue T."/>
            <person name="Wolcott M."/>
            <person name="Wasieloski L."/>
            <person name="Aguilar W."/>
            <person name="Moore D."/>
            <person name="Tallon L."/>
            <person name="Sadzewicz L."/>
            <person name="Ott S."/>
            <person name="Zhao X."/>
            <person name="Nagaraj S."/>
            <person name="Vavikolanu K."/>
            <person name="Aluvathingal J."/>
            <person name="Nadendla S."/>
            <person name="Sichtig H."/>
        </authorList>
    </citation>
    <scope>NUCLEOTIDE SEQUENCE [LARGE SCALE GENOMIC DNA]</scope>
    <source>
        <strain evidence="2">FDAARGOS_390</strain>
    </source>
</reference>
<dbReference type="InterPro" id="IPR008727">
    <property type="entry name" value="PAAR_motif"/>
</dbReference>
<dbReference type="EMBL" id="PDDY01000004">
    <property type="protein sequence ID" value="PEH37434.1"/>
    <property type="molecule type" value="Genomic_DNA"/>
</dbReference>
<organism evidence="1 2">
    <name type="scientific">Burkholderia gladioli</name>
    <name type="common">Pseudomonas marginata</name>
    <name type="synonym">Phytomonas marginata</name>
    <dbReference type="NCBI Taxonomy" id="28095"/>
    <lineage>
        <taxon>Bacteria</taxon>
        <taxon>Pseudomonadati</taxon>
        <taxon>Pseudomonadota</taxon>
        <taxon>Betaproteobacteria</taxon>
        <taxon>Burkholderiales</taxon>
        <taxon>Burkholderiaceae</taxon>
        <taxon>Burkholderia</taxon>
    </lineage>
</organism>
<sequence>MGFAFIREGDASSHGGRVLACDPTNTDDGKPIALIGDMVSCPRRGGIFPIVRVKTELRMSFNGRAVASEGDMTACGATLIASQSNATASPATSRASGSIGGGVSVLLRSSASTSNEAGPHRGRFLVVDDDTGEPIANYLYIVSSSDGQIINGATDANGYTDWLDSNKEVSLKFQHASPA</sequence>
<gene>
    <name evidence="1" type="ORF">CRM94_23130</name>
</gene>
<protein>
    <recommendedName>
        <fullName evidence="3">PAAR domain-containing protein</fullName>
    </recommendedName>
</protein>
<dbReference type="Gene3D" id="2.60.200.60">
    <property type="match status" value="1"/>
</dbReference>
<dbReference type="AlphaFoldDB" id="A0A2A7S189"/>
<dbReference type="Pfam" id="PF05488">
    <property type="entry name" value="PAAR_motif"/>
    <property type="match status" value="1"/>
</dbReference>
<dbReference type="Proteomes" id="UP000220629">
    <property type="component" value="Unassembled WGS sequence"/>
</dbReference>
<comment type="caution">
    <text evidence="1">The sequence shown here is derived from an EMBL/GenBank/DDBJ whole genome shotgun (WGS) entry which is preliminary data.</text>
</comment>
<name>A0A2A7S189_BURGA</name>
<evidence type="ECO:0000313" key="1">
    <source>
        <dbReference type="EMBL" id="PEH37434.1"/>
    </source>
</evidence>